<feature type="compositionally biased region" description="Low complexity" evidence="2">
    <location>
        <begin position="980"/>
        <end position="994"/>
    </location>
</feature>
<dbReference type="InterPro" id="IPR036020">
    <property type="entry name" value="WW_dom_sf"/>
</dbReference>
<feature type="compositionally biased region" description="Low complexity" evidence="2">
    <location>
        <begin position="1430"/>
        <end position="1470"/>
    </location>
</feature>
<organism evidence="4 5">
    <name type="scientific">Chloropicon roscoffensis</name>
    <dbReference type="NCBI Taxonomy" id="1461544"/>
    <lineage>
        <taxon>Eukaryota</taxon>
        <taxon>Viridiplantae</taxon>
        <taxon>Chlorophyta</taxon>
        <taxon>Chloropicophyceae</taxon>
        <taxon>Chloropicales</taxon>
        <taxon>Chloropicaceae</taxon>
        <taxon>Chloropicon</taxon>
    </lineage>
</organism>
<feature type="compositionally biased region" description="Low complexity" evidence="2">
    <location>
        <begin position="1745"/>
        <end position="1762"/>
    </location>
</feature>
<dbReference type="SMART" id="SM00456">
    <property type="entry name" value="WW"/>
    <property type="match status" value="1"/>
</dbReference>
<proteinExistence type="predicted"/>
<dbReference type="InterPro" id="IPR001202">
    <property type="entry name" value="WW_dom"/>
</dbReference>
<sequence>MDATELEAGGTMGEVEEGGTPQDDFGAFPDSAAGELEVPPKATVGDDFGAFEVQEPAGESEHVGEDFGVFGEDPAKAKEPAANGFGAFHAGAEGLEPVDDFGAFDEPAAAPEAPTTASAPEETDDFGAFGDEPAVAEPEAADDFGAFGDEPAAAPEAPITAAEADESVAATTSEPEAADDFGAFDQPVVSEERAERSELPEGWEEYTSDDGEVYYFHVESGTTTWDRPGQEAEAERNDGSTHEKDAAEKDNGQDEAHDFGALDVAPEEADNFGAFDAPEESATDTTEAHGAPDDFAAFGSSAEPMGLTEEPEAADDFGAFDEPAAAPEAPTTASAPEETDDFGAFEDERAVAEPEATDDFGAIDEPDAATETPTTAAKADESIAATTSEPEAADDFGAFDAAPEETDDFGAFEDERAVAEPEATDDFGAFDAAQEEPSGPVEAAAEEKDATDDFGAFDAPQEPATATTSEPEAADDFGAFDAAPEESDDFGAFEDEPAVAEPEATDDFGAFDAAQEEPSGPVEAAAEEKDATDDFGAFDAPQEPTTATTSEPEAADDFGAFDAAPEETDDFGAFEDERAVAEPEATDDFGAFDAAQEEPSGPVEAAAEEKDATDDFGAFDAPQEPTTATTSEPEAADDFGAFDAAPEETDDFGAFEDEPAVAEPEATDDFGAFDAAQEEPSGPVEAAAEEKDATDDFGAFDAPQEPTTATTSEPEAADDFGAFDAAPEETDDFGAFEDEPAVAESEATDDFGAFDAAAPEGADAAIEGSEEADDFGVFDAAAAEVEADDFGDFGAGEKPGVELTSGNEARFESLEGYKEFCGVFKRAKVDEGDLVELVRQSSLAPLHFVEFDVETMLDEGRGEHTNEISDLDMVLKAQLSIEEKAHQVDIGFGEFENMISQGEGGKAPLAPEPSSKAEPDIPRTQSAESNISQNGNSDPFAFCGTDDLFSLMYSPQPASFTEKEDLSSEAGDGARKISFDSSAAVPDPGAPADALGDNWGDFGASASETKLSENGSGSDLAASAPSENALGWDAFEAPQVAEQPSAAGRSGECEDWGNFGDAEATTAEVPASASAGDGDDWGNFGDASNDAVPSIAAPPTVAAKVETALVVEKEDAPEVRGDDSKWGAFDAMISGAPDPSPPTLAPAAAVPVPATQAAAPQAAPTAASNDDWGNFGGGSDSNADIPPSETVKPHTDTDDGGHWGNFGDANNEGVSAVVPPISAPPPTSSAGVGNGHEKSNLSQAVASLPTETAASEMVVEKEDAPEIRGDDSKWGAFDAMISGAPDPSPPTLAPLAATPVAAAAASPDTGADWGNFGDAEATTAEVPASASAGDGDDWGNFGDASNDAVPSIAAPPTVAAKVETALVVEKEDAPEVRGDDSKWGAFDAMISGAPDPSPPTLAPAAVALESTPSAGAGNDDWGNFGGGSVAATPVSTPSLAPPASALAPAAAVPAPAMPAATPQAAPTVSSNDDWGNSEKTGEVAGADEGKPVVSEIRSDDSKWGAFDAMVSGAPDPSPPTLASSAGAGADWGSFGDSSMGEGSTGAAATPPVPSTASTSTPAGAEDWGNFGNPATAAPELEPTPQAAAMSSSEPPADTGDGSQGGDVWGAFGATTSATATPAMPGILPPARHPRAAAVQVRADKPHDLETTGTGGTTSFEAFGGDVSRTPGLMPAPTSTAPAPSSGNDFGNFGDVNNVAAPAAPQQAASNDEWGNFGGGSVAATPVSTPSLAPPASVLASAAAVPAPAMPAAAPQAAPTPSSNDEWGNFGGGSVAATPVPTPSLAPPASALAPAAAVSEATPSSNDDWGNFGGGSVAAPPSSVAHTATPMAAMPPAAASNDDWGNFGSSASATPASAAPTGAPTAGDNWGTFEDAAPTPAPGPAPSSAGGWAGFAGPSPTPSAQTPASVGGWGDPTQGGMEAPSPVPYQATPAGYGQHAATPVAFYSQTNKNSLYYQLKSAEKEREEREREKTARAEEEARRKKEEESKRKMFNDLNW</sequence>
<feature type="region of interest" description="Disordered" evidence="2">
    <location>
        <begin position="901"/>
        <end position="938"/>
    </location>
</feature>
<feature type="compositionally biased region" description="Low complexity" evidence="2">
    <location>
        <begin position="131"/>
        <end position="162"/>
    </location>
</feature>
<gene>
    <name evidence="4" type="ORF">HKI87_17g84430</name>
</gene>
<feature type="compositionally biased region" description="Acidic residues" evidence="2">
    <location>
        <begin position="355"/>
        <end position="368"/>
    </location>
</feature>
<feature type="compositionally biased region" description="Low complexity" evidence="2">
    <location>
        <begin position="702"/>
        <end position="725"/>
    </location>
</feature>
<dbReference type="PROSITE" id="PS01159">
    <property type="entry name" value="WW_DOMAIN_1"/>
    <property type="match status" value="1"/>
</dbReference>
<feature type="compositionally biased region" description="Acidic residues" evidence="2">
    <location>
        <begin position="483"/>
        <end position="506"/>
    </location>
</feature>
<feature type="compositionally biased region" description="Low complexity" evidence="2">
    <location>
        <begin position="540"/>
        <end position="563"/>
    </location>
</feature>
<reference evidence="4 5" key="1">
    <citation type="submission" date="2024-03" db="EMBL/GenBank/DDBJ databases">
        <title>Complete genome sequence of the green alga Chloropicon roscoffensis RCC1871.</title>
        <authorList>
            <person name="Lemieux C."/>
            <person name="Pombert J.-F."/>
            <person name="Otis C."/>
            <person name="Turmel M."/>
        </authorList>
    </citation>
    <scope>NUCLEOTIDE SEQUENCE [LARGE SCALE GENOMIC DNA]</scope>
    <source>
        <strain evidence="4 5">RCC1871</strain>
    </source>
</reference>
<feature type="compositionally biased region" description="Low complexity" evidence="2">
    <location>
        <begin position="1826"/>
        <end position="1838"/>
    </location>
</feature>
<feature type="compositionally biased region" description="Low complexity" evidence="2">
    <location>
        <begin position="320"/>
        <end position="336"/>
    </location>
</feature>
<feature type="compositionally biased region" description="Low complexity" evidence="2">
    <location>
        <begin position="1674"/>
        <end position="1708"/>
    </location>
</feature>
<evidence type="ECO:0000256" key="1">
    <source>
        <dbReference type="ARBA" id="ARBA00022581"/>
    </source>
</evidence>
<dbReference type="Gene3D" id="2.20.70.10">
    <property type="match status" value="1"/>
</dbReference>
<evidence type="ECO:0000256" key="2">
    <source>
        <dbReference type="SAM" id="MobiDB-lite"/>
    </source>
</evidence>
<dbReference type="EMBL" id="CP151517">
    <property type="protein sequence ID" value="WZN66872.1"/>
    <property type="molecule type" value="Genomic_DNA"/>
</dbReference>
<feature type="compositionally biased region" description="Low complexity" evidence="2">
    <location>
        <begin position="1786"/>
        <end position="1804"/>
    </location>
</feature>
<feature type="region of interest" description="Disordered" evidence="2">
    <location>
        <begin position="57"/>
        <end position="82"/>
    </location>
</feature>
<feature type="compositionally biased region" description="Low complexity" evidence="2">
    <location>
        <begin position="621"/>
        <end position="644"/>
    </location>
</feature>
<feature type="compositionally biased region" description="Low complexity" evidence="2">
    <location>
        <begin position="1885"/>
        <end position="1908"/>
    </location>
</feature>
<feature type="compositionally biased region" description="Basic and acidic residues" evidence="2">
    <location>
        <begin position="190"/>
        <end position="199"/>
    </location>
</feature>
<feature type="compositionally biased region" description="Acidic residues" evidence="2">
    <location>
        <begin position="309"/>
        <end position="319"/>
    </location>
</feature>
<feature type="compositionally biased region" description="Basic and acidic residues" evidence="2">
    <location>
        <begin position="228"/>
        <end position="260"/>
    </location>
</feature>
<feature type="compositionally biased region" description="Low complexity" evidence="2">
    <location>
        <begin position="1522"/>
        <end position="1564"/>
    </location>
</feature>
<feature type="region of interest" description="Disordered" evidence="2">
    <location>
        <begin position="1"/>
        <end position="44"/>
    </location>
</feature>
<feature type="compositionally biased region" description="Polar residues" evidence="2">
    <location>
        <begin position="923"/>
        <end position="937"/>
    </location>
</feature>
<feature type="compositionally biased region" description="Low complexity" evidence="2">
    <location>
        <begin position="1613"/>
        <end position="1622"/>
    </location>
</feature>
<protein>
    <recommendedName>
        <fullName evidence="3">WW domain-containing protein</fullName>
    </recommendedName>
</protein>
<dbReference type="PANTHER" id="PTHR13037">
    <property type="entry name" value="FORMIN"/>
    <property type="match status" value="1"/>
</dbReference>
<feature type="region of interest" description="Disordered" evidence="2">
    <location>
        <begin position="1130"/>
        <end position="1272"/>
    </location>
</feature>
<dbReference type="Proteomes" id="UP001472866">
    <property type="component" value="Chromosome 17"/>
</dbReference>
<feature type="compositionally biased region" description="Low complexity" evidence="2">
    <location>
        <begin position="1722"/>
        <end position="1733"/>
    </location>
</feature>
<feature type="compositionally biased region" description="Low complexity" evidence="2">
    <location>
        <begin position="106"/>
        <end position="120"/>
    </location>
</feature>
<feature type="compositionally biased region" description="Basic and acidic residues" evidence="2">
    <location>
        <begin position="961"/>
        <end position="978"/>
    </location>
</feature>
<dbReference type="Pfam" id="PF00397">
    <property type="entry name" value="WW"/>
    <property type="match status" value="1"/>
</dbReference>
<feature type="compositionally biased region" description="Acidic residues" evidence="2">
    <location>
        <begin position="402"/>
        <end position="412"/>
    </location>
</feature>
<dbReference type="PROSITE" id="PS50020">
    <property type="entry name" value="WW_DOMAIN_2"/>
    <property type="match status" value="1"/>
</dbReference>
<feature type="region of interest" description="Disordered" evidence="2">
    <location>
        <begin position="960"/>
        <end position="1092"/>
    </location>
</feature>
<feature type="compositionally biased region" description="Low complexity" evidence="2">
    <location>
        <begin position="459"/>
        <end position="482"/>
    </location>
</feature>
<feature type="compositionally biased region" description="Basic and acidic residues" evidence="2">
    <location>
        <begin position="1191"/>
        <end position="1201"/>
    </location>
</feature>
<feature type="compositionally biased region" description="Basic and acidic residues" evidence="2">
    <location>
        <begin position="1258"/>
        <end position="1272"/>
    </location>
</feature>
<keyword evidence="5" id="KW-1185">Reference proteome</keyword>
<feature type="region of interest" description="Disordered" evidence="2">
    <location>
        <begin position="97"/>
        <end position="730"/>
    </location>
</feature>
<feature type="region of interest" description="Disordered" evidence="2">
    <location>
        <begin position="1960"/>
        <end position="1998"/>
    </location>
</feature>
<evidence type="ECO:0000313" key="5">
    <source>
        <dbReference type="Proteomes" id="UP001472866"/>
    </source>
</evidence>
<keyword evidence="1" id="KW-0945">Host-virus interaction</keyword>
<feature type="compositionally biased region" description="Low complexity" evidence="2">
    <location>
        <begin position="1573"/>
        <end position="1588"/>
    </location>
</feature>
<accession>A0AAX4PLU2</accession>
<name>A0AAX4PLU2_9CHLO</name>
<feature type="compositionally biased region" description="Low complexity" evidence="2">
    <location>
        <begin position="1301"/>
        <end position="1311"/>
    </location>
</feature>
<evidence type="ECO:0000313" key="4">
    <source>
        <dbReference type="EMBL" id="WZN66872.1"/>
    </source>
</evidence>
<feature type="region of interest" description="Disordered" evidence="2">
    <location>
        <begin position="1745"/>
        <end position="1935"/>
    </location>
</feature>
<feature type="compositionally biased region" description="Acidic residues" evidence="2">
    <location>
        <begin position="564"/>
        <end position="574"/>
    </location>
</feature>
<dbReference type="PANTHER" id="PTHR13037:SF24">
    <property type="entry name" value="POLYCOMB PROTEIN PCL-RELATED"/>
    <property type="match status" value="1"/>
</dbReference>
<dbReference type="CDD" id="cd00201">
    <property type="entry name" value="WW"/>
    <property type="match status" value="1"/>
</dbReference>
<evidence type="ECO:0000259" key="3">
    <source>
        <dbReference type="PROSITE" id="PS50020"/>
    </source>
</evidence>
<feature type="compositionally biased region" description="Acidic residues" evidence="2">
    <location>
        <begin position="645"/>
        <end position="668"/>
    </location>
</feature>
<feature type="domain" description="WW" evidence="3">
    <location>
        <begin position="197"/>
        <end position="230"/>
    </location>
</feature>
<feature type="compositionally biased region" description="Acidic residues" evidence="2">
    <location>
        <begin position="201"/>
        <end position="212"/>
    </location>
</feature>
<dbReference type="SUPFAM" id="SSF51045">
    <property type="entry name" value="WW domain"/>
    <property type="match status" value="1"/>
</dbReference>
<feature type="region of interest" description="Disordered" evidence="2">
    <location>
        <begin position="1301"/>
        <end position="1349"/>
    </location>
</feature>
<feature type="region of interest" description="Disordered" evidence="2">
    <location>
        <begin position="1387"/>
        <end position="1733"/>
    </location>
</feature>
<feature type="compositionally biased region" description="Polar residues" evidence="2">
    <location>
        <begin position="1006"/>
        <end position="1017"/>
    </location>
</feature>
<feature type="compositionally biased region" description="Low complexity" evidence="2">
    <location>
        <begin position="1145"/>
        <end position="1168"/>
    </location>
</feature>
<feature type="compositionally biased region" description="Polar residues" evidence="2">
    <location>
        <begin position="1240"/>
        <end position="1253"/>
    </location>
</feature>
<feature type="compositionally biased region" description="Low complexity" evidence="2">
    <location>
        <begin position="1847"/>
        <end position="1866"/>
    </location>
</feature>